<reference evidence="1" key="2">
    <citation type="journal article" date="2023" name="IMA Fungus">
        <title>Comparative genomic study of the Penicillium genus elucidates a diverse pangenome and 15 lateral gene transfer events.</title>
        <authorList>
            <person name="Petersen C."/>
            <person name="Sorensen T."/>
            <person name="Nielsen M.R."/>
            <person name="Sondergaard T.E."/>
            <person name="Sorensen J.L."/>
            <person name="Fitzpatrick D.A."/>
            <person name="Frisvad J.C."/>
            <person name="Nielsen K.L."/>
        </authorList>
    </citation>
    <scope>NUCLEOTIDE SEQUENCE</scope>
    <source>
        <strain evidence="1">IBT 29677</strain>
    </source>
</reference>
<comment type="caution">
    <text evidence="1">The sequence shown here is derived from an EMBL/GenBank/DDBJ whole genome shotgun (WGS) entry which is preliminary data.</text>
</comment>
<evidence type="ECO:0000313" key="1">
    <source>
        <dbReference type="EMBL" id="KAJ5379425.1"/>
    </source>
</evidence>
<dbReference type="RefSeq" id="XP_056483211.1">
    <property type="nucleotide sequence ID" value="XM_056637181.1"/>
</dbReference>
<protein>
    <submittedName>
        <fullName evidence="1">Uncharacterized protein</fullName>
    </submittedName>
</protein>
<organism evidence="1 2">
    <name type="scientific">Penicillium cosmopolitanum</name>
    <dbReference type="NCBI Taxonomy" id="1131564"/>
    <lineage>
        <taxon>Eukaryota</taxon>
        <taxon>Fungi</taxon>
        <taxon>Dikarya</taxon>
        <taxon>Ascomycota</taxon>
        <taxon>Pezizomycotina</taxon>
        <taxon>Eurotiomycetes</taxon>
        <taxon>Eurotiomycetidae</taxon>
        <taxon>Eurotiales</taxon>
        <taxon>Aspergillaceae</taxon>
        <taxon>Penicillium</taxon>
    </lineage>
</organism>
<accession>A0A9W9SK38</accession>
<gene>
    <name evidence="1" type="ORF">N7509_012544</name>
</gene>
<dbReference type="Proteomes" id="UP001147747">
    <property type="component" value="Unassembled WGS sequence"/>
</dbReference>
<proteinExistence type="predicted"/>
<evidence type="ECO:0000313" key="2">
    <source>
        <dbReference type="Proteomes" id="UP001147747"/>
    </source>
</evidence>
<dbReference type="EMBL" id="JAPZBU010000011">
    <property type="protein sequence ID" value="KAJ5379425.1"/>
    <property type="molecule type" value="Genomic_DNA"/>
</dbReference>
<reference evidence="1" key="1">
    <citation type="submission" date="2022-12" db="EMBL/GenBank/DDBJ databases">
        <authorList>
            <person name="Petersen C."/>
        </authorList>
    </citation>
    <scope>NUCLEOTIDE SEQUENCE</scope>
    <source>
        <strain evidence="1">IBT 29677</strain>
    </source>
</reference>
<keyword evidence="2" id="KW-1185">Reference proteome</keyword>
<name>A0A9W9SK38_9EURO</name>
<dbReference type="GeneID" id="81376161"/>
<sequence>MKQLEWLTFQVLESGIYDRLLLNTRLNINRGDAKYKVLIANKSEKPNCKMIEAALIAMGKNPQRPSCGVVADGLDGSMYWIILD</sequence>
<dbReference type="AlphaFoldDB" id="A0A9W9SK38"/>